<evidence type="ECO:0000313" key="2">
    <source>
        <dbReference type="EMBL" id="GBL11515.1"/>
    </source>
</evidence>
<dbReference type="EMBL" id="BDSG01000080">
    <property type="protein sequence ID" value="GBL11515.1"/>
    <property type="molecule type" value="Genomic_DNA"/>
</dbReference>
<gene>
    <name evidence="2" type="ORF">MSj_03020</name>
</gene>
<accession>A0A2Z6UPL6</accession>
<evidence type="ECO:0000313" key="3">
    <source>
        <dbReference type="Proteomes" id="UP000248272"/>
    </source>
</evidence>
<sequence length="55" mass="6025">MALDFDPFELVAVAVAVWLTNSISNDGRSNWLEGILLVATYAVITRAFFFHPAPG</sequence>
<proteinExistence type="predicted"/>
<name>A0A2Z6UPL6_MICAE</name>
<keyword evidence="1" id="KW-0472">Membrane</keyword>
<protein>
    <submittedName>
        <fullName evidence="2">Ca(2+)/H(+) antiporter</fullName>
    </submittedName>
</protein>
<dbReference type="Proteomes" id="UP000248272">
    <property type="component" value="Unassembled WGS sequence"/>
</dbReference>
<organism evidence="2 3">
    <name type="scientific">Microcystis aeruginosa Sj</name>
    <dbReference type="NCBI Taxonomy" id="1979544"/>
    <lineage>
        <taxon>Bacteria</taxon>
        <taxon>Bacillati</taxon>
        <taxon>Cyanobacteriota</taxon>
        <taxon>Cyanophyceae</taxon>
        <taxon>Oscillatoriophycideae</taxon>
        <taxon>Chroococcales</taxon>
        <taxon>Microcystaceae</taxon>
        <taxon>Microcystis</taxon>
    </lineage>
</organism>
<feature type="transmembrane region" description="Helical" evidence="1">
    <location>
        <begin position="31"/>
        <end position="49"/>
    </location>
</feature>
<evidence type="ECO:0000256" key="1">
    <source>
        <dbReference type="SAM" id="Phobius"/>
    </source>
</evidence>
<comment type="caution">
    <text evidence="2">The sequence shown here is derived from an EMBL/GenBank/DDBJ whole genome shotgun (WGS) entry which is preliminary data.</text>
</comment>
<reference evidence="2 3" key="1">
    <citation type="journal article" date="2018" name="Front. Microbiol.">
        <title>Adaptation of the Freshwater Bloom-Forming Cyanobacterium Microcystis aeruginosa to Brackish Water Is Driven by Recent Horizontal Transfer of Sucrose Genes.</title>
        <authorList>
            <person name="Tanabe Y."/>
            <person name="Hodoki Y."/>
            <person name="Sano T."/>
            <person name="Tada K."/>
            <person name="Watanabe M.M."/>
        </authorList>
    </citation>
    <scope>NUCLEOTIDE SEQUENCE [LARGE SCALE GENOMIC DNA]</scope>
    <source>
        <strain evidence="2 3">Sj</strain>
    </source>
</reference>
<keyword evidence="1" id="KW-1133">Transmembrane helix</keyword>
<dbReference type="AlphaFoldDB" id="A0A2Z6UPL6"/>
<keyword evidence="1" id="KW-0812">Transmembrane</keyword>